<dbReference type="Proteomes" id="UP000265618">
    <property type="component" value="Unassembled WGS sequence"/>
</dbReference>
<organism evidence="2 3">
    <name type="scientific">Kipferlia bialata</name>
    <dbReference type="NCBI Taxonomy" id="797122"/>
    <lineage>
        <taxon>Eukaryota</taxon>
        <taxon>Metamonada</taxon>
        <taxon>Carpediemonas-like organisms</taxon>
        <taxon>Kipferlia</taxon>
    </lineage>
</organism>
<keyword evidence="3" id="KW-1185">Reference proteome</keyword>
<accession>A0A9K3GHQ6</accession>
<evidence type="ECO:0000256" key="1">
    <source>
        <dbReference type="SAM" id="MobiDB-lite"/>
    </source>
</evidence>
<sequence>MLQTFQKIALAKYSGKSKRLSDLDRDVAAATAEFRSTYDDHLAHQIHQMKEYRHQLKWETDGLNAACVRLRDILSTPEAREKYLSEDDLVVILGTAKGLYQERRGELVHFGERLTKDRAEFRRTRDSHLAHQIHQMKDFNAQLEADTASLKALCERASELLPLSQRIDTLEASHSESLTQLATKRMELEEQRQILVTRVGLSGFSIPVPSSESDAALSGTMSLADLSGAGVTETSAEESTIASTNTEGMVRSPSASSASKPVTGSTSPTCHNTGVTDHLQDTEDFQLETRDLSTDGVCGTTSVEPGSDRRPVYVSHVSLPTRASFAFFVLRVETYCLIIDTGVKLAASSQVSGEAVVSLLQSDDRLAKGAVVVDLITTHDHHDHIGYREVLAAHFRSQGQVAFTDISRNEARRDIDPKSLVPTSLSTVETTSYRLVYEEGTTAKDGSSDRCTIYQKVFSSPTDVQVNLFVPPYPMEDEHNRHTIVVQAIVGGVTALFTGDMEWPAMSWLGEGTIDSAVPQLHTAVEMMSVPHHGSPANVFPDMYATLNPRTLMVPSGVHKGVEFFKDWPGVLLDIMAQKVASRDFDGLHIMFFNQVGDINKVLGTTGWKVDADGCLSTTLSVVETIDYLVRQFNHVGQRETETETLGKDLSSSVEEERVKTKCKSFIDSLFSNGAGVAGLNGLRAKGRAALVSNDFGSQLVALADEIHSLLKPQGGRAAVHSPKTHSRVLDTGSADIPIGDLSDLKKKGDEATCTRIGILSAIAHHANYNCDLGKMFYVLCCLSDIREKKTPFELKQDFYCSVEKPLVAFCCNIQEYGVAPTQIWVKPCSNNSMVLLEDGKKKKTVTCGVWVPQDRASMQLHEEECLHRAIPCTFAGRGCESLLQQSTLAAHVSGCGYRETQCPGCLSSMNHHELVSHMSDCQDIVECRHSPACDWKGPKNSLEAHLEEKCYHIGCQYYSRGCSVVLPGTDRDAMDTHEAKCPHRPRSCRYCGDEIDKNDMSGHELCCGEEAKDL</sequence>
<protein>
    <recommendedName>
        <fullName evidence="4">Metallo-beta-lactamase domain-containing protein</fullName>
    </recommendedName>
</protein>
<dbReference type="EMBL" id="BDIP01000806">
    <property type="protein sequence ID" value="GIQ82770.1"/>
    <property type="molecule type" value="Genomic_DNA"/>
</dbReference>
<dbReference type="Gene3D" id="3.30.40.10">
    <property type="entry name" value="Zinc/RING finger domain, C3HC4 (zinc finger)"/>
    <property type="match status" value="2"/>
</dbReference>
<dbReference type="Gene3D" id="3.60.15.10">
    <property type="entry name" value="Ribonuclease Z/Hydroxyacylglutathione hydrolase-like"/>
    <property type="match status" value="1"/>
</dbReference>
<dbReference type="OrthoDB" id="5574452at2759"/>
<feature type="compositionally biased region" description="Polar residues" evidence="1">
    <location>
        <begin position="232"/>
        <end position="275"/>
    </location>
</feature>
<evidence type="ECO:0008006" key="4">
    <source>
        <dbReference type="Google" id="ProtNLM"/>
    </source>
</evidence>
<evidence type="ECO:0000313" key="2">
    <source>
        <dbReference type="EMBL" id="GIQ82770.1"/>
    </source>
</evidence>
<proteinExistence type="predicted"/>
<feature type="region of interest" description="Disordered" evidence="1">
    <location>
        <begin position="230"/>
        <end position="276"/>
    </location>
</feature>
<name>A0A9K3GHQ6_9EUKA</name>
<dbReference type="AlphaFoldDB" id="A0A9K3GHQ6"/>
<reference evidence="2 3" key="1">
    <citation type="journal article" date="2018" name="PLoS ONE">
        <title>The draft genome of Kipferlia bialata reveals reductive genome evolution in fornicate parasites.</title>
        <authorList>
            <person name="Tanifuji G."/>
            <person name="Takabayashi S."/>
            <person name="Kume K."/>
            <person name="Takagi M."/>
            <person name="Nakayama T."/>
            <person name="Kamikawa R."/>
            <person name="Inagaki Y."/>
            <person name="Hashimoto T."/>
        </authorList>
    </citation>
    <scope>NUCLEOTIDE SEQUENCE [LARGE SCALE GENOMIC DNA]</scope>
    <source>
        <strain evidence="2">NY0173</strain>
    </source>
</reference>
<dbReference type="InterPro" id="IPR036866">
    <property type="entry name" value="RibonucZ/Hydroxyglut_hydro"/>
</dbReference>
<evidence type="ECO:0000313" key="3">
    <source>
        <dbReference type="Proteomes" id="UP000265618"/>
    </source>
</evidence>
<dbReference type="SUPFAM" id="SSF56281">
    <property type="entry name" value="Metallo-hydrolase/oxidoreductase"/>
    <property type="match status" value="1"/>
</dbReference>
<comment type="caution">
    <text evidence="2">The sequence shown here is derived from an EMBL/GenBank/DDBJ whole genome shotgun (WGS) entry which is preliminary data.</text>
</comment>
<gene>
    <name evidence="2" type="ORF">KIPB_003967</name>
</gene>
<dbReference type="SUPFAM" id="SSF49599">
    <property type="entry name" value="TRAF domain-like"/>
    <property type="match status" value="2"/>
</dbReference>
<dbReference type="InterPro" id="IPR013083">
    <property type="entry name" value="Znf_RING/FYVE/PHD"/>
</dbReference>